<protein>
    <recommendedName>
        <fullName evidence="3">histidine kinase</fullName>
        <ecNumber evidence="3">2.7.13.3</ecNumber>
    </recommendedName>
</protein>
<dbReference type="SMART" id="SM00387">
    <property type="entry name" value="HATPase_c"/>
    <property type="match status" value="1"/>
</dbReference>
<dbReference type="Gene3D" id="1.10.287.130">
    <property type="match status" value="1"/>
</dbReference>
<evidence type="ECO:0000256" key="3">
    <source>
        <dbReference type="ARBA" id="ARBA00012438"/>
    </source>
</evidence>
<keyword evidence="5" id="KW-0808">Transferase</keyword>
<evidence type="ECO:0000313" key="13">
    <source>
        <dbReference type="EMBL" id="GAA3822134.1"/>
    </source>
</evidence>
<sequence>MTGERRQQRRLRAVRVRATLIAALAVALALVAGGTALVLGLRSELSGDVRDAARARAQQVARVIDAGRGVPAPTVTDPAEEFLQVVDASGKVVAASSNVRGQPALARLSPGHSASVRTPLDEDPFLVVAAGAQDGDRKLVVLDGRAPAGVAEASSTVTRLLLIGLPVLLVLAAAATWAAVGLALRRVARAEAAQRRFVSDASHELRSPVAAVRQHAEVALAHPGRTDAGALATTVHDEAVRMQRLVDDLLLLARADEGAPAAPRRPVDLDDLVLEELRRLRSTTELRIDGTAVGAARVRGDEDALRRLVRNLGENAARHARTRVAFTLADTGDGRVRLVVEDDGPGIPAADRKRVFERFVRLDESRSREAGGAGLGLAIVAEVAAAHGGSVRVGDGARFVVTLPSGERN</sequence>
<comment type="caution">
    <text evidence="13">The sequence shown here is derived from an EMBL/GenBank/DDBJ whole genome shotgun (WGS) entry which is preliminary data.</text>
</comment>
<dbReference type="PANTHER" id="PTHR45436">
    <property type="entry name" value="SENSOR HISTIDINE KINASE YKOH"/>
    <property type="match status" value="1"/>
</dbReference>
<comment type="subcellular location">
    <subcellularLocation>
        <location evidence="2">Cell membrane</location>
    </subcellularLocation>
</comment>
<name>A0ABP7IMT9_9ACTN</name>
<dbReference type="Pfam" id="PF02518">
    <property type="entry name" value="HATPase_c"/>
    <property type="match status" value="1"/>
</dbReference>
<evidence type="ECO:0000256" key="11">
    <source>
        <dbReference type="SAM" id="Phobius"/>
    </source>
</evidence>
<accession>A0ABP7IMT9</accession>
<dbReference type="InterPro" id="IPR005467">
    <property type="entry name" value="His_kinase_dom"/>
</dbReference>
<dbReference type="Pfam" id="PF00512">
    <property type="entry name" value="HisKA"/>
    <property type="match status" value="1"/>
</dbReference>
<dbReference type="InterPro" id="IPR036890">
    <property type="entry name" value="HATPase_C_sf"/>
</dbReference>
<dbReference type="PROSITE" id="PS50109">
    <property type="entry name" value="HIS_KIN"/>
    <property type="match status" value="1"/>
</dbReference>
<dbReference type="InterPro" id="IPR004358">
    <property type="entry name" value="Sig_transdc_His_kin-like_C"/>
</dbReference>
<feature type="domain" description="Histidine kinase" evidence="12">
    <location>
        <begin position="200"/>
        <end position="407"/>
    </location>
</feature>
<dbReference type="SMART" id="SM00388">
    <property type="entry name" value="HisKA"/>
    <property type="match status" value="1"/>
</dbReference>
<evidence type="ECO:0000256" key="6">
    <source>
        <dbReference type="ARBA" id="ARBA00022692"/>
    </source>
</evidence>
<dbReference type="Gene3D" id="3.30.565.10">
    <property type="entry name" value="Histidine kinase-like ATPase, C-terminal domain"/>
    <property type="match status" value="1"/>
</dbReference>
<feature type="transmembrane region" description="Helical" evidence="11">
    <location>
        <begin position="20"/>
        <end position="41"/>
    </location>
</feature>
<keyword evidence="4" id="KW-0597">Phosphoprotein</keyword>
<dbReference type="SUPFAM" id="SSF55874">
    <property type="entry name" value="ATPase domain of HSP90 chaperone/DNA topoisomerase II/histidine kinase"/>
    <property type="match status" value="1"/>
</dbReference>
<organism evidence="13 14">
    <name type="scientific">Streptomyces coacervatus</name>
    <dbReference type="NCBI Taxonomy" id="647381"/>
    <lineage>
        <taxon>Bacteria</taxon>
        <taxon>Bacillati</taxon>
        <taxon>Actinomycetota</taxon>
        <taxon>Actinomycetes</taxon>
        <taxon>Kitasatosporales</taxon>
        <taxon>Streptomycetaceae</taxon>
        <taxon>Streptomyces</taxon>
    </lineage>
</organism>
<dbReference type="CDD" id="cd00082">
    <property type="entry name" value="HisKA"/>
    <property type="match status" value="1"/>
</dbReference>
<comment type="catalytic activity">
    <reaction evidence="1">
        <text>ATP + protein L-histidine = ADP + protein N-phospho-L-histidine.</text>
        <dbReference type="EC" id="2.7.13.3"/>
    </reaction>
</comment>
<dbReference type="EC" id="2.7.13.3" evidence="3"/>
<dbReference type="InterPro" id="IPR050428">
    <property type="entry name" value="TCS_sensor_his_kinase"/>
</dbReference>
<dbReference type="InterPro" id="IPR036097">
    <property type="entry name" value="HisK_dim/P_sf"/>
</dbReference>
<feature type="transmembrane region" description="Helical" evidence="11">
    <location>
        <begin position="160"/>
        <end position="184"/>
    </location>
</feature>
<keyword evidence="8 11" id="KW-1133">Transmembrane helix</keyword>
<evidence type="ECO:0000256" key="1">
    <source>
        <dbReference type="ARBA" id="ARBA00000085"/>
    </source>
</evidence>
<dbReference type="SUPFAM" id="SSF47384">
    <property type="entry name" value="Homodimeric domain of signal transducing histidine kinase"/>
    <property type="match status" value="1"/>
</dbReference>
<keyword evidence="13" id="KW-0547">Nucleotide-binding</keyword>
<keyword evidence="10 11" id="KW-0472">Membrane</keyword>
<proteinExistence type="predicted"/>
<gene>
    <name evidence="13" type="ORF">GCM10022403_064560</name>
</gene>
<evidence type="ECO:0000256" key="4">
    <source>
        <dbReference type="ARBA" id="ARBA00022553"/>
    </source>
</evidence>
<keyword evidence="14" id="KW-1185">Reference proteome</keyword>
<evidence type="ECO:0000256" key="10">
    <source>
        <dbReference type="ARBA" id="ARBA00023136"/>
    </source>
</evidence>
<evidence type="ECO:0000313" key="14">
    <source>
        <dbReference type="Proteomes" id="UP001501009"/>
    </source>
</evidence>
<reference evidence="14" key="1">
    <citation type="journal article" date="2019" name="Int. J. Syst. Evol. Microbiol.">
        <title>The Global Catalogue of Microorganisms (GCM) 10K type strain sequencing project: providing services to taxonomists for standard genome sequencing and annotation.</title>
        <authorList>
            <consortium name="The Broad Institute Genomics Platform"/>
            <consortium name="The Broad Institute Genome Sequencing Center for Infectious Disease"/>
            <person name="Wu L."/>
            <person name="Ma J."/>
        </authorList>
    </citation>
    <scope>NUCLEOTIDE SEQUENCE [LARGE SCALE GENOMIC DNA]</scope>
    <source>
        <strain evidence="14">JCM 17138</strain>
    </source>
</reference>
<keyword evidence="13" id="KW-0067">ATP-binding</keyword>
<keyword evidence="9" id="KW-0902">Two-component regulatory system</keyword>
<dbReference type="InterPro" id="IPR003661">
    <property type="entry name" value="HisK_dim/P_dom"/>
</dbReference>
<dbReference type="InterPro" id="IPR003594">
    <property type="entry name" value="HATPase_dom"/>
</dbReference>
<dbReference type="EMBL" id="BAABDE010000025">
    <property type="protein sequence ID" value="GAA3822134.1"/>
    <property type="molecule type" value="Genomic_DNA"/>
</dbReference>
<dbReference type="RefSeq" id="WP_275775017.1">
    <property type="nucleotide sequence ID" value="NZ_BAABDE010000025.1"/>
</dbReference>
<evidence type="ECO:0000256" key="2">
    <source>
        <dbReference type="ARBA" id="ARBA00004236"/>
    </source>
</evidence>
<evidence type="ECO:0000256" key="5">
    <source>
        <dbReference type="ARBA" id="ARBA00022679"/>
    </source>
</evidence>
<dbReference type="PRINTS" id="PR00344">
    <property type="entry name" value="BCTRLSENSOR"/>
</dbReference>
<evidence type="ECO:0000256" key="7">
    <source>
        <dbReference type="ARBA" id="ARBA00022777"/>
    </source>
</evidence>
<evidence type="ECO:0000256" key="8">
    <source>
        <dbReference type="ARBA" id="ARBA00022989"/>
    </source>
</evidence>
<evidence type="ECO:0000256" key="9">
    <source>
        <dbReference type="ARBA" id="ARBA00023012"/>
    </source>
</evidence>
<evidence type="ECO:0000259" key="12">
    <source>
        <dbReference type="PROSITE" id="PS50109"/>
    </source>
</evidence>
<dbReference type="GO" id="GO:0005524">
    <property type="term" value="F:ATP binding"/>
    <property type="evidence" value="ECO:0007669"/>
    <property type="project" value="UniProtKB-KW"/>
</dbReference>
<keyword evidence="7" id="KW-0418">Kinase</keyword>
<dbReference type="PANTHER" id="PTHR45436:SF5">
    <property type="entry name" value="SENSOR HISTIDINE KINASE TRCS"/>
    <property type="match status" value="1"/>
</dbReference>
<keyword evidence="6 11" id="KW-0812">Transmembrane</keyword>
<dbReference type="Proteomes" id="UP001501009">
    <property type="component" value="Unassembled WGS sequence"/>
</dbReference>